<evidence type="ECO:0000256" key="1">
    <source>
        <dbReference type="SAM" id="MobiDB-lite"/>
    </source>
</evidence>
<name>A0A1Y2HIL2_9FUNG</name>
<gene>
    <name evidence="2" type="ORF">BCR44DRAFT_1436553</name>
</gene>
<dbReference type="EMBL" id="MCFL01000029">
    <property type="protein sequence ID" value="ORZ34369.1"/>
    <property type="molecule type" value="Genomic_DNA"/>
</dbReference>
<comment type="caution">
    <text evidence="2">The sequence shown here is derived from an EMBL/GenBank/DDBJ whole genome shotgun (WGS) entry which is preliminary data.</text>
</comment>
<keyword evidence="3" id="KW-1185">Reference proteome</keyword>
<accession>A0A1Y2HIL2</accession>
<dbReference type="AlphaFoldDB" id="A0A1Y2HIL2"/>
<evidence type="ECO:0000313" key="3">
    <source>
        <dbReference type="Proteomes" id="UP000193411"/>
    </source>
</evidence>
<proteinExistence type="predicted"/>
<feature type="region of interest" description="Disordered" evidence="1">
    <location>
        <begin position="1"/>
        <end position="20"/>
    </location>
</feature>
<feature type="non-terminal residue" evidence="2">
    <location>
        <position position="159"/>
    </location>
</feature>
<protein>
    <submittedName>
        <fullName evidence="2">Uncharacterized protein</fullName>
    </submittedName>
</protein>
<reference evidence="2 3" key="1">
    <citation type="submission" date="2016-07" db="EMBL/GenBank/DDBJ databases">
        <title>Pervasive Adenine N6-methylation of Active Genes in Fungi.</title>
        <authorList>
            <consortium name="DOE Joint Genome Institute"/>
            <person name="Mondo S.J."/>
            <person name="Dannebaum R.O."/>
            <person name="Kuo R.C."/>
            <person name="Labutti K."/>
            <person name="Haridas S."/>
            <person name="Kuo A."/>
            <person name="Salamov A."/>
            <person name="Ahrendt S.R."/>
            <person name="Lipzen A."/>
            <person name="Sullivan W."/>
            <person name="Andreopoulos W.B."/>
            <person name="Clum A."/>
            <person name="Lindquist E."/>
            <person name="Daum C."/>
            <person name="Ramamoorthy G.K."/>
            <person name="Gryganskyi A."/>
            <person name="Culley D."/>
            <person name="Magnuson J.K."/>
            <person name="James T.Y."/>
            <person name="O'Malley M.A."/>
            <person name="Stajich J.E."/>
            <person name="Spatafora J.W."/>
            <person name="Visel A."/>
            <person name="Grigoriev I.V."/>
        </authorList>
    </citation>
    <scope>NUCLEOTIDE SEQUENCE [LARGE SCALE GENOMIC DNA]</scope>
    <source>
        <strain evidence="2 3">PL171</strain>
    </source>
</reference>
<evidence type="ECO:0000313" key="2">
    <source>
        <dbReference type="EMBL" id="ORZ34369.1"/>
    </source>
</evidence>
<organism evidence="2 3">
    <name type="scientific">Catenaria anguillulae PL171</name>
    <dbReference type="NCBI Taxonomy" id="765915"/>
    <lineage>
        <taxon>Eukaryota</taxon>
        <taxon>Fungi</taxon>
        <taxon>Fungi incertae sedis</taxon>
        <taxon>Blastocladiomycota</taxon>
        <taxon>Blastocladiomycetes</taxon>
        <taxon>Blastocladiales</taxon>
        <taxon>Catenariaceae</taxon>
        <taxon>Catenaria</taxon>
    </lineage>
</organism>
<sequence length="159" mass="17291">MCPGRSTHGAKSAGAGENEARIASRAGQLDREVGRPHPLAGWWQMCEVGSTTKIDCRCKAWPTVTLGHSRVEVGGQRWIHGNQLVKCEQKQMESAGTREVYTASVNGSSMEFHQLQGTARSSPRCNAKCWFASHCSSTSRATSISSPLQRRESGPFGEN</sequence>
<dbReference type="Proteomes" id="UP000193411">
    <property type="component" value="Unassembled WGS sequence"/>
</dbReference>